<dbReference type="EMBL" id="JAHRID010000001">
    <property type="protein sequence ID" value="MBV2128316.1"/>
    <property type="molecule type" value="Genomic_DNA"/>
</dbReference>
<comment type="caution">
    <text evidence="5">The sequence shown here is derived from an EMBL/GenBank/DDBJ whole genome shotgun (WGS) entry which is preliminary data.</text>
</comment>
<dbReference type="Pfam" id="PF13174">
    <property type="entry name" value="TPR_6"/>
    <property type="match status" value="2"/>
</dbReference>
<feature type="repeat" description="TPR" evidence="3">
    <location>
        <begin position="164"/>
        <end position="197"/>
    </location>
</feature>
<accession>A0ABS6MHM4</accession>
<dbReference type="InterPro" id="IPR013105">
    <property type="entry name" value="TPR_2"/>
</dbReference>
<evidence type="ECO:0000313" key="5">
    <source>
        <dbReference type="EMBL" id="MBV2128316.1"/>
    </source>
</evidence>
<dbReference type="PROSITE" id="PS50005">
    <property type="entry name" value="TPR"/>
    <property type="match status" value="1"/>
</dbReference>
<dbReference type="InterPro" id="IPR019734">
    <property type="entry name" value="TPR_rpt"/>
</dbReference>
<dbReference type="SMART" id="SM00028">
    <property type="entry name" value="TPR"/>
    <property type="match status" value="3"/>
</dbReference>
<dbReference type="PROSITE" id="PS51257">
    <property type="entry name" value="PROKAR_LIPOPROTEIN"/>
    <property type="match status" value="1"/>
</dbReference>
<keyword evidence="6" id="KW-1185">Reference proteome</keyword>
<sequence>MRAISGKLTINTLAVLLLTSLLAACSSAPDKTVRRPTLAELAAFDKAALAEPQRVTAAQLQQVYQDLLALAPAAAVRQKVLYRLSQLNTRQLELSELEPAAEQQALLTLIAEYRALLAQFPADPNNELIHYQLARALDLTGNSQAAQQQMQLLLKQYPQSEFAAELWFRIGDIYYSQGSYAEALTAFAQVLALAGPELTQHALYMSGWSHFQLQHYAAADDAFLQALDLTYHQRLAADEQQSLRQELQRILSISLSYQQQAASLLALLKRAPFRDGPAEQRPVAYQAALYQALADFLFEKELNQAALDSYRVFIADQPLAIEAARMQLQLVQYHLDYAEADAAEQAQQSFINRFGPASAFWQQARPNEQAELAPRLAQYLDYFGRNKHQQALQASAAAKPQQFASLVSYWQQLLQVHPLLAAEQGDDSLLWPDDIRYLLAEALAESGEREAALAAYQQLGYPTTELDAQSFTAEQAAYRALLLSEALAKAAPADPAAADIWWQQQQQFVRWHSRHPAAQQVALNQLTDIYQQQAYSSVAEYARRVTDWPHPELSNRQLVNEALFIVSQTELAQDDYTSAEQSITQLLKVYAAEASATAASSVVAQRYQLLTEQLASAVYQQAQQPGITITQQLQHIERLLQLPVSEYHQSAAYQQISLLLEQQALPEAISLMQAYQQRYPNSAELPAISKAMLNSYEQLQDWQSAADLLSQQVAALTSGTEQQALLYKAAGYYWQAGNSEAARLAYRSYANQYPEPHIQAQEARARLVQLYQAQNDTSRQNFWYQRIVNAEQQYANKEGSGNERSRYLAAEAALQLGLHNSALFSGVSLRQPLRDNLKKKQGHMTAAIKLLQTSMSWQVADFYSQAQYQIGELYQQMAAALLNSERPKGLDAMALEQYDLLLEEQAYPFEELAIEIYQQNTALVSQPLYDKWIAASFSKLAELSPARYRKPAVYLELADEAY</sequence>
<protein>
    <submittedName>
        <fullName evidence="5">Tetratricopeptide repeat protein</fullName>
    </submittedName>
</protein>
<keyword evidence="2 3" id="KW-0802">TPR repeat</keyword>
<feature type="signal peptide" evidence="4">
    <location>
        <begin position="1"/>
        <end position="23"/>
    </location>
</feature>
<proteinExistence type="predicted"/>
<evidence type="ECO:0000256" key="3">
    <source>
        <dbReference type="PROSITE-ProRule" id="PRU00339"/>
    </source>
</evidence>
<evidence type="ECO:0000256" key="1">
    <source>
        <dbReference type="ARBA" id="ARBA00022737"/>
    </source>
</evidence>
<dbReference type="Pfam" id="PF07719">
    <property type="entry name" value="TPR_2"/>
    <property type="match status" value="1"/>
</dbReference>
<organism evidence="5 6">
    <name type="scientific">Arsukibacterium indicum</name>
    <dbReference type="NCBI Taxonomy" id="2848612"/>
    <lineage>
        <taxon>Bacteria</taxon>
        <taxon>Pseudomonadati</taxon>
        <taxon>Pseudomonadota</taxon>
        <taxon>Gammaproteobacteria</taxon>
        <taxon>Chromatiales</taxon>
        <taxon>Chromatiaceae</taxon>
        <taxon>Arsukibacterium</taxon>
    </lineage>
</organism>
<evidence type="ECO:0000256" key="4">
    <source>
        <dbReference type="SAM" id="SignalP"/>
    </source>
</evidence>
<evidence type="ECO:0000313" key="6">
    <source>
        <dbReference type="Proteomes" id="UP000704611"/>
    </source>
</evidence>
<name>A0ABS6MHM4_9GAMM</name>
<evidence type="ECO:0000256" key="2">
    <source>
        <dbReference type="ARBA" id="ARBA00022803"/>
    </source>
</evidence>
<dbReference type="RefSeq" id="WP_217667510.1">
    <property type="nucleotide sequence ID" value="NZ_JAHRID010000001.1"/>
</dbReference>
<gene>
    <name evidence="5" type="ORF">KQY15_04335</name>
</gene>
<reference evidence="5 6" key="1">
    <citation type="submission" date="2021-06" db="EMBL/GenBank/DDBJ databases">
        <title>Rheinheimera indica sp. nov., isolated from deep-sea sediment.</title>
        <authorList>
            <person name="Wang Z."/>
            <person name="Zhang X.-Y."/>
        </authorList>
    </citation>
    <scope>NUCLEOTIDE SEQUENCE [LARGE SCALE GENOMIC DNA]</scope>
    <source>
        <strain evidence="5 6">SM2107</strain>
    </source>
</reference>
<keyword evidence="1" id="KW-0677">Repeat</keyword>
<feature type="chain" id="PRO_5045089562" evidence="4">
    <location>
        <begin position="24"/>
        <end position="962"/>
    </location>
</feature>
<keyword evidence="4" id="KW-0732">Signal</keyword>
<dbReference type="Proteomes" id="UP000704611">
    <property type="component" value="Unassembled WGS sequence"/>
</dbReference>